<dbReference type="InterPro" id="IPR013154">
    <property type="entry name" value="ADH-like_N"/>
</dbReference>
<keyword evidence="2" id="KW-0560">Oxidoreductase</keyword>
<gene>
    <name evidence="4" type="ORF">FB561_6245</name>
</gene>
<evidence type="ECO:0000313" key="5">
    <source>
        <dbReference type="Proteomes" id="UP000318380"/>
    </source>
</evidence>
<dbReference type="InterPro" id="IPR020843">
    <property type="entry name" value="ER"/>
</dbReference>
<dbReference type="Proteomes" id="UP000318380">
    <property type="component" value="Unassembled WGS sequence"/>
</dbReference>
<reference evidence="4 5" key="1">
    <citation type="submission" date="2019-06" db="EMBL/GenBank/DDBJ databases">
        <title>Sequencing the genomes of 1000 actinobacteria strains.</title>
        <authorList>
            <person name="Klenk H.-P."/>
        </authorList>
    </citation>
    <scope>NUCLEOTIDE SEQUENCE [LARGE SCALE GENOMIC DNA]</scope>
    <source>
        <strain evidence="4 5">DSM 24683</strain>
    </source>
</reference>
<comment type="caution">
    <text evidence="4">The sequence shown here is derived from an EMBL/GenBank/DDBJ whole genome shotgun (WGS) entry which is preliminary data.</text>
</comment>
<name>A0A561B7K7_9ACTN</name>
<dbReference type="Gene3D" id="3.90.180.10">
    <property type="entry name" value="Medium-chain alcohol dehydrogenases, catalytic domain"/>
    <property type="match status" value="1"/>
</dbReference>
<dbReference type="Pfam" id="PF13602">
    <property type="entry name" value="ADH_zinc_N_2"/>
    <property type="match status" value="1"/>
</dbReference>
<proteinExistence type="predicted"/>
<dbReference type="EMBL" id="VIVK01000002">
    <property type="protein sequence ID" value="TWD74813.1"/>
    <property type="molecule type" value="Genomic_DNA"/>
</dbReference>
<sequence length="309" mass="31758">MRALVTRRPEGVDHLELVETDIPEPRPGQVRIKVAAATVNPVDLALAGGQLIQAGLTAARPQFGLGWDVAGTVDAAGPGADLLPGTPVIGLAAHLGQPLKTHAEFVVLDADAVAPAPAGLDLVAAATIPLNARTAQLAVDALDLEPGQTLLVTGAAGAVGGYAIELAKHRGLTVIANAGDEDEDLVRGLGADHFVPRTADLPWAVRDVVPGGADGVVDGAVLGITAQEAVRDYGAHAHLVGPTPWALRGISVHHILAHADRRALTELVQLVEKDILSTRVATTYPLADAATAYERLAKGGVRGRLVLIP</sequence>
<dbReference type="SUPFAM" id="SSF51735">
    <property type="entry name" value="NAD(P)-binding Rossmann-fold domains"/>
    <property type="match status" value="1"/>
</dbReference>
<evidence type="ECO:0000256" key="1">
    <source>
        <dbReference type="ARBA" id="ARBA00022857"/>
    </source>
</evidence>
<dbReference type="PANTHER" id="PTHR48106">
    <property type="entry name" value="QUINONE OXIDOREDUCTASE PIG3-RELATED"/>
    <property type="match status" value="1"/>
</dbReference>
<dbReference type="RefSeq" id="WP_145813591.1">
    <property type="nucleotide sequence ID" value="NZ_VIVK01000002.1"/>
</dbReference>
<dbReference type="GO" id="GO:0070402">
    <property type="term" value="F:NADPH binding"/>
    <property type="evidence" value="ECO:0007669"/>
    <property type="project" value="TreeGrafter"/>
</dbReference>
<dbReference type="GO" id="GO:0016651">
    <property type="term" value="F:oxidoreductase activity, acting on NAD(P)H"/>
    <property type="evidence" value="ECO:0007669"/>
    <property type="project" value="TreeGrafter"/>
</dbReference>
<dbReference type="InterPro" id="IPR011032">
    <property type="entry name" value="GroES-like_sf"/>
</dbReference>
<organism evidence="4 5">
    <name type="scientific">Kribbella amoyensis</name>
    <dbReference type="NCBI Taxonomy" id="996641"/>
    <lineage>
        <taxon>Bacteria</taxon>
        <taxon>Bacillati</taxon>
        <taxon>Actinomycetota</taxon>
        <taxon>Actinomycetes</taxon>
        <taxon>Propionibacteriales</taxon>
        <taxon>Kribbellaceae</taxon>
        <taxon>Kribbella</taxon>
    </lineage>
</organism>
<evidence type="ECO:0000259" key="3">
    <source>
        <dbReference type="SMART" id="SM00829"/>
    </source>
</evidence>
<accession>A0A561B7K7</accession>
<evidence type="ECO:0000256" key="2">
    <source>
        <dbReference type="ARBA" id="ARBA00023002"/>
    </source>
</evidence>
<keyword evidence="1" id="KW-0521">NADP</keyword>
<dbReference type="InterPro" id="IPR036291">
    <property type="entry name" value="NAD(P)-bd_dom_sf"/>
</dbReference>
<dbReference type="SMART" id="SM00829">
    <property type="entry name" value="PKS_ER"/>
    <property type="match status" value="1"/>
</dbReference>
<dbReference type="Pfam" id="PF08240">
    <property type="entry name" value="ADH_N"/>
    <property type="match status" value="1"/>
</dbReference>
<evidence type="ECO:0000313" key="4">
    <source>
        <dbReference type="EMBL" id="TWD74813.1"/>
    </source>
</evidence>
<dbReference type="OrthoDB" id="3251063at2"/>
<protein>
    <submittedName>
        <fullName evidence="4">NADPH:quinone reductase-like Zn-dependent oxidoreductase</fullName>
    </submittedName>
</protein>
<dbReference type="CDD" id="cd05289">
    <property type="entry name" value="MDR_like_2"/>
    <property type="match status" value="1"/>
</dbReference>
<dbReference type="SUPFAM" id="SSF50129">
    <property type="entry name" value="GroES-like"/>
    <property type="match status" value="1"/>
</dbReference>
<keyword evidence="5" id="KW-1185">Reference proteome</keyword>
<dbReference type="Gene3D" id="3.40.50.720">
    <property type="entry name" value="NAD(P)-binding Rossmann-like Domain"/>
    <property type="match status" value="1"/>
</dbReference>
<feature type="domain" description="Enoyl reductase (ER)" evidence="3">
    <location>
        <begin position="11"/>
        <end position="307"/>
    </location>
</feature>
<dbReference type="AlphaFoldDB" id="A0A561B7K7"/>